<proteinExistence type="predicted"/>
<dbReference type="PANTHER" id="PTHR32308">
    <property type="entry name" value="LYASE BETA SUBUNIT, PUTATIVE (AFU_ORTHOLOGUE AFUA_4G13030)-RELATED"/>
    <property type="match status" value="1"/>
</dbReference>
<dbReference type="Gene3D" id="3.20.20.60">
    <property type="entry name" value="Phosphoenolpyruvate-binding domains"/>
    <property type="match status" value="1"/>
</dbReference>
<keyword evidence="5" id="KW-0456">Lyase</keyword>
<reference evidence="5" key="1">
    <citation type="submission" date="2022-04" db="EMBL/GenBank/DDBJ databases">
        <title>Halocatena sp. nov., isolated from a salt lake.</title>
        <authorList>
            <person name="Cui H.-L."/>
        </authorList>
    </citation>
    <scope>NUCLEOTIDE SEQUENCE</scope>
    <source>
        <strain evidence="5">AD-1</strain>
    </source>
</reference>
<accession>A0A8T9ZZS1</accession>
<dbReference type="InterPro" id="IPR011206">
    <property type="entry name" value="Citrate_lyase_beta/mcl1/mcl2"/>
</dbReference>
<keyword evidence="6" id="KW-1185">Reference proteome</keyword>
<protein>
    <submittedName>
        <fullName evidence="5">CoA ester lyase</fullName>
    </submittedName>
</protein>
<evidence type="ECO:0000313" key="5">
    <source>
        <dbReference type="EMBL" id="UPM42285.1"/>
    </source>
</evidence>
<comment type="cofactor">
    <cofactor evidence="1">
        <name>Mg(2+)</name>
        <dbReference type="ChEBI" id="CHEBI:18420"/>
    </cofactor>
</comment>
<evidence type="ECO:0000256" key="1">
    <source>
        <dbReference type="ARBA" id="ARBA00001946"/>
    </source>
</evidence>
<evidence type="ECO:0000256" key="2">
    <source>
        <dbReference type="ARBA" id="ARBA00022723"/>
    </source>
</evidence>
<dbReference type="KEGG" id="haad:MW046_09985"/>
<dbReference type="InterPro" id="IPR015813">
    <property type="entry name" value="Pyrv/PenolPyrv_kinase-like_dom"/>
</dbReference>
<dbReference type="PANTHER" id="PTHR32308:SF0">
    <property type="entry name" value="HPCH_HPAI ALDOLASE_CITRATE LYASE DOMAIN-CONTAINING PROTEIN"/>
    <property type="match status" value="1"/>
</dbReference>
<dbReference type="GeneID" id="71928378"/>
<evidence type="ECO:0000313" key="6">
    <source>
        <dbReference type="Proteomes" id="UP000831768"/>
    </source>
</evidence>
<dbReference type="AlphaFoldDB" id="A0A8T9ZZS1"/>
<dbReference type="GO" id="GO:0000287">
    <property type="term" value="F:magnesium ion binding"/>
    <property type="evidence" value="ECO:0007669"/>
    <property type="project" value="TreeGrafter"/>
</dbReference>
<dbReference type="GO" id="GO:0016829">
    <property type="term" value="F:lyase activity"/>
    <property type="evidence" value="ECO:0007669"/>
    <property type="project" value="UniProtKB-KW"/>
</dbReference>
<sequence length="277" mass="29527">MPRRSVLFSPGDRPELMRKAPQSGADIVVFDLEDAVGPEHKSVGREAVASVVTDPTFDPDCAVCVRVTSNAKEDLTRLAENSVRLDLLMLPKTETSTDVTELAATSSEFGIDVPVCALCETAQGVLNAPEIAAAEPTAAIAFGAEDLAADIGANRTDEGTEVLYAREHVVLAASAAGVDAIDTVFTDIGDTEGLATATETARDLGYTGKMAIHPDQVSVINDAFTPSDEQIEWAQRVLDAYDEREGGVFRLDDEMIDAPLVARAENILERTPHSQRG</sequence>
<gene>
    <name evidence="5" type="ORF">MW046_09985</name>
</gene>
<evidence type="ECO:0000256" key="3">
    <source>
        <dbReference type="ARBA" id="ARBA00022842"/>
    </source>
</evidence>
<dbReference type="Pfam" id="PF03328">
    <property type="entry name" value="HpcH_HpaI"/>
    <property type="match status" value="1"/>
</dbReference>
<organism evidence="5 6">
    <name type="scientific">Halocatena salina</name>
    <dbReference type="NCBI Taxonomy" id="2934340"/>
    <lineage>
        <taxon>Archaea</taxon>
        <taxon>Methanobacteriati</taxon>
        <taxon>Methanobacteriota</taxon>
        <taxon>Stenosarchaea group</taxon>
        <taxon>Halobacteria</taxon>
        <taxon>Halobacteriales</taxon>
        <taxon>Natronomonadaceae</taxon>
        <taxon>Halocatena</taxon>
    </lineage>
</organism>
<keyword evidence="2" id="KW-0479">Metal-binding</keyword>
<dbReference type="PIRSF" id="PIRSF015582">
    <property type="entry name" value="Cit_lyase_B"/>
    <property type="match status" value="1"/>
</dbReference>
<dbReference type="GO" id="GO:0006107">
    <property type="term" value="P:oxaloacetate metabolic process"/>
    <property type="evidence" value="ECO:0007669"/>
    <property type="project" value="TreeGrafter"/>
</dbReference>
<evidence type="ECO:0000259" key="4">
    <source>
        <dbReference type="Pfam" id="PF03328"/>
    </source>
</evidence>
<dbReference type="InterPro" id="IPR040442">
    <property type="entry name" value="Pyrv_kinase-like_dom_sf"/>
</dbReference>
<keyword evidence="3" id="KW-0460">Magnesium</keyword>
<dbReference type="RefSeq" id="WP_247992960.1">
    <property type="nucleotide sequence ID" value="NZ_CP096019.1"/>
</dbReference>
<dbReference type="InterPro" id="IPR005000">
    <property type="entry name" value="Aldolase/citrate-lyase_domain"/>
</dbReference>
<dbReference type="EMBL" id="CP096019">
    <property type="protein sequence ID" value="UPM42285.1"/>
    <property type="molecule type" value="Genomic_DNA"/>
</dbReference>
<dbReference type="Proteomes" id="UP000831768">
    <property type="component" value="Chromosome"/>
</dbReference>
<dbReference type="SUPFAM" id="SSF51621">
    <property type="entry name" value="Phosphoenolpyruvate/pyruvate domain"/>
    <property type="match status" value="1"/>
</dbReference>
<feature type="domain" description="HpcH/HpaI aldolase/citrate lyase" evidence="4">
    <location>
        <begin position="4"/>
        <end position="214"/>
    </location>
</feature>
<name>A0A8T9ZZS1_9EURY</name>